<evidence type="ECO:0008006" key="3">
    <source>
        <dbReference type="Google" id="ProtNLM"/>
    </source>
</evidence>
<organism evidence="1 2">
    <name type="scientific">Bathymodiolus thermophilus thioautotrophic gill symbiont</name>
    <dbReference type="NCBI Taxonomy" id="2360"/>
    <lineage>
        <taxon>Bacteria</taxon>
        <taxon>Pseudomonadati</taxon>
        <taxon>Pseudomonadota</taxon>
        <taxon>Gammaproteobacteria</taxon>
        <taxon>sulfur-oxidizing symbionts</taxon>
    </lineage>
</organism>
<reference evidence="1 2" key="1">
    <citation type="submission" date="2020-05" db="EMBL/GenBank/DDBJ databases">
        <authorList>
            <person name="Petersen J."/>
            <person name="Sayavedra L."/>
        </authorList>
    </citation>
    <scope>NUCLEOTIDE SEQUENCE [LARGE SCALE GENOMIC DNA]</scope>
    <source>
        <strain evidence="1">B azoricus SOX ET2 1586I</strain>
    </source>
</reference>
<sequence length="94" mass="11043">MEKLNLYEKIKSILNEWDPIGVYSRESLDGWPEWPDDEYCSYIAGLINLIKSNANDQDFFDYLWDIETGHIGLNGNKERTKIYVKKIIDMKHGS</sequence>
<gene>
    <name evidence="1" type="ORF">AZO1586I_355</name>
</gene>
<evidence type="ECO:0000313" key="2">
    <source>
        <dbReference type="Proteomes" id="UP000626656"/>
    </source>
</evidence>
<protein>
    <recommendedName>
        <fullName evidence="3">DUF1871 domain-containing protein</fullName>
    </recommendedName>
</protein>
<name>A0ABM8M5L9_9GAMM</name>
<keyword evidence="2" id="KW-1185">Reference proteome</keyword>
<dbReference type="InterPro" id="IPR023162">
    <property type="entry name" value="Apc36109-like_dom_sf"/>
</dbReference>
<dbReference type="Gene3D" id="1.10.340.20">
    <property type="entry name" value="Apc36109-like domain"/>
    <property type="match status" value="1"/>
</dbReference>
<dbReference type="RefSeq" id="WP_202784040.1">
    <property type="nucleotide sequence ID" value="NZ_CAHJWF010000089.1"/>
</dbReference>
<proteinExistence type="predicted"/>
<accession>A0ABM8M5L9</accession>
<comment type="caution">
    <text evidence="1">The sequence shown here is derived from an EMBL/GenBank/DDBJ whole genome shotgun (WGS) entry which is preliminary data.</text>
</comment>
<dbReference type="EMBL" id="CAHJWF010000089">
    <property type="protein sequence ID" value="CAB5498558.1"/>
    <property type="molecule type" value="Genomic_DNA"/>
</dbReference>
<dbReference type="Proteomes" id="UP000626656">
    <property type="component" value="Unassembled WGS sequence"/>
</dbReference>
<evidence type="ECO:0000313" key="1">
    <source>
        <dbReference type="EMBL" id="CAB5498558.1"/>
    </source>
</evidence>